<dbReference type="InterPro" id="IPR058285">
    <property type="entry name" value="DUF7979"/>
</dbReference>
<evidence type="ECO:0000313" key="4">
    <source>
        <dbReference type="Proteomes" id="UP000011534"/>
    </source>
</evidence>
<dbReference type="AlphaFoldDB" id="M0JFN8"/>
<evidence type="ECO:0000313" key="3">
    <source>
        <dbReference type="EMBL" id="EMA07806.1"/>
    </source>
</evidence>
<gene>
    <name evidence="3" type="ORF">C437_08778</name>
</gene>
<accession>M0JFN8</accession>
<dbReference type="Pfam" id="PF25934">
    <property type="entry name" value="DUF7979"/>
    <property type="match status" value="1"/>
</dbReference>
<keyword evidence="1" id="KW-0812">Transmembrane</keyword>
<organism evidence="3 4">
    <name type="scientific">Haloarcula vallismortis ATCC 29715</name>
    <dbReference type="NCBI Taxonomy" id="662477"/>
    <lineage>
        <taxon>Archaea</taxon>
        <taxon>Methanobacteriati</taxon>
        <taxon>Methanobacteriota</taxon>
        <taxon>Stenosarchaea group</taxon>
        <taxon>Halobacteria</taxon>
        <taxon>Halobacteriales</taxon>
        <taxon>Haloarculaceae</taxon>
        <taxon>Haloarcula</taxon>
    </lineage>
</organism>
<dbReference type="Proteomes" id="UP000011534">
    <property type="component" value="Unassembled WGS sequence"/>
</dbReference>
<name>M0JFN8_HALVA</name>
<evidence type="ECO:0000256" key="1">
    <source>
        <dbReference type="SAM" id="Phobius"/>
    </source>
</evidence>
<evidence type="ECO:0000259" key="2">
    <source>
        <dbReference type="Pfam" id="PF25934"/>
    </source>
</evidence>
<feature type="transmembrane region" description="Helical" evidence="1">
    <location>
        <begin position="116"/>
        <end position="140"/>
    </location>
</feature>
<keyword evidence="1" id="KW-0472">Membrane</keyword>
<comment type="caution">
    <text evidence="3">The sequence shown here is derived from an EMBL/GenBank/DDBJ whole genome shotgun (WGS) entry which is preliminary data.</text>
</comment>
<protein>
    <recommendedName>
        <fullName evidence="2">DUF7979 domain-containing protein</fullName>
    </recommendedName>
</protein>
<dbReference type="RefSeq" id="WP_004516551.1">
    <property type="nucleotide sequence ID" value="NZ_AOLQ01000037.1"/>
</dbReference>
<proteinExistence type="predicted"/>
<feature type="transmembrane region" description="Helical" evidence="1">
    <location>
        <begin position="20"/>
        <end position="40"/>
    </location>
</feature>
<keyword evidence="4" id="KW-1185">Reference proteome</keyword>
<dbReference type="OrthoDB" id="275325at2157"/>
<dbReference type="EMBL" id="AOLQ01000037">
    <property type="protein sequence ID" value="EMA07806.1"/>
    <property type="molecule type" value="Genomic_DNA"/>
</dbReference>
<keyword evidence="1" id="KW-1133">Transmembrane helix</keyword>
<sequence length="156" mass="16724">MIGKLKNILMSASPRLRPTLQAAGIGLFIIGIAITGFAAYGEIQSTPYMIQVDQSVSDTNEPTVSYSDLTSAEKEVFDRVKDGGAAPVEDTTLSTFANNAVQYQGTVYSFEMTYDLATLTILPFGLGIIVAAIGGVLFFLTPFITRRSLQTNTPSV</sequence>
<reference evidence="3 4" key="1">
    <citation type="journal article" date="2014" name="PLoS Genet.">
        <title>Phylogenetically driven sequencing of extremely halophilic archaea reveals strategies for static and dynamic osmo-response.</title>
        <authorList>
            <person name="Becker E.A."/>
            <person name="Seitzer P.M."/>
            <person name="Tritt A."/>
            <person name="Larsen D."/>
            <person name="Krusor M."/>
            <person name="Yao A.I."/>
            <person name="Wu D."/>
            <person name="Madern D."/>
            <person name="Eisen J.A."/>
            <person name="Darling A.E."/>
            <person name="Facciotti M.T."/>
        </authorList>
    </citation>
    <scope>NUCLEOTIDE SEQUENCE [LARGE SCALE GENOMIC DNA]</scope>
    <source>
        <strain evidence="3 4">ATCC 29715</strain>
    </source>
</reference>
<feature type="domain" description="DUF7979" evidence="2">
    <location>
        <begin position="54"/>
        <end position="110"/>
    </location>
</feature>